<evidence type="ECO:0000313" key="9">
    <source>
        <dbReference type="EMBL" id="UWZ83285.1"/>
    </source>
</evidence>
<evidence type="ECO:0000256" key="1">
    <source>
        <dbReference type="ARBA" id="ARBA00004651"/>
    </source>
</evidence>
<dbReference type="Proteomes" id="UP001059380">
    <property type="component" value="Chromosome"/>
</dbReference>
<evidence type="ECO:0000256" key="6">
    <source>
        <dbReference type="ARBA" id="ARBA00023136"/>
    </source>
</evidence>
<reference evidence="9" key="1">
    <citation type="submission" date="2021-04" db="EMBL/GenBank/DDBJ databases">
        <title>Phylogenetic analysis of Acidobacteriaceae.</title>
        <authorList>
            <person name="Qiu L."/>
            <person name="Zhang Q."/>
        </authorList>
    </citation>
    <scope>NUCLEOTIDE SEQUENCE</scope>
    <source>
        <strain evidence="9">DSM 25168</strain>
    </source>
</reference>
<dbReference type="GO" id="GO:0005886">
    <property type="term" value="C:plasma membrane"/>
    <property type="evidence" value="ECO:0007669"/>
    <property type="project" value="UniProtKB-SubCell"/>
</dbReference>
<name>A0A9J7BQA6_9BACT</name>
<accession>A0A9J7BQA6</accession>
<keyword evidence="5 7" id="KW-1133">Transmembrane helix</keyword>
<sequence>MALFTILRAAFGYLFLVFIVRIVGRRPGKQLTPFEFVLVFYLGGLTLTGLVGTEMSLTNAFCQIVTIALSHYVLTLFRMRSDTFTRVLCGTPLVLLDRGKWRSRTLSNQRLQDDDVMDMAREQGIRDLAGIKIAVLETFGQINILPAEQKKEETTGESPNAE</sequence>
<feature type="domain" description="YetF C-terminal" evidence="8">
    <location>
        <begin position="80"/>
        <end position="152"/>
    </location>
</feature>
<keyword evidence="3" id="KW-1003">Cell membrane</keyword>
<feature type="transmembrane region" description="Helical" evidence="7">
    <location>
        <begin position="57"/>
        <end position="77"/>
    </location>
</feature>
<dbReference type="EMBL" id="CP093313">
    <property type="protein sequence ID" value="UWZ83285.1"/>
    <property type="molecule type" value="Genomic_DNA"/>
</dbReference>
<comment type="subcellular location">
    <subcellularLocation>
        <location evidence="1">Cell membrane</location>
        <topology evidence="1">Multi-pass membrane protein</topology>
    </subcellularLocation>
</comment>
<feature type="transmembrane region" description="Helical" evidence="7">
    <location>
        <begin position="6"/>
        <end position="24"/>
    </location>
</feature>
<dbReference type="KEGG" id="orp:MOP44_22280"/>
<evidence type="ECO:0000313" key="10">
    <source>
        <dbReference type="Proteomes" id="UP001059380"/>
    </source>
</evidence>
<evidence type="ECO:0000256" key="7">
    <source>
        <dbReference type="SAM" id="Phobius"/>
    </source>
</evidence>
<dbReference type="PANTHER" id="PTHR34582">
    <property type="entry name" value="UPF0702 TRANSMEMBRANE PROTEIN YCAP"/>
    <property type="match status" value="1"/>
</dbReference>
<dbReference type="PANTHER" id="PTHR34582:SF6">
    <property type="entry name" value="UPF0702 TRANSMEMBRANE PROTEIN YCAP"/>
    <property type="match status" value="1"/>
</dbReference>
<feature type="transmembrane region" description="Helical" evidence="7">
    <location>
        <begin position="31"/>
        <end position="51"/>
    </location>
</feature>
<keyword evidence="6 7" id="KW-0472">Membrane</keyword>
<comment type="similarity">
    <text evidence="2">Belongs to the UPF0702 family.</text>
</comment>
<dbReference type="RefSeq" id="WP_260792619.1">
    <property type="nucleotide sequence ID" value="NZ_CP093313.1"/>
</dbReference>
<dbReference type="Pfam" id="PF04239">
    <property type="entry name" value="DUF421"/>
    <property type="match status" value="1"/>
</dbReference>
<gene>
    <name evidence="9" type="ORF">MOP44_22280</name>
</gene>
<evidence type="ECO:0000256" key="4">
    <source>
        <dbReference type="ARBA" id="ARBA00022692"/>
    </source>
</evidence>
<evidence type="ECO:0000256" key="3">
    <source>
        <dbReference type="ARBA" id="ARBA00022475"/>
    </source>
</evidence>
<evidence type="ECO:0000259" key="8">
    <source>
        <dbReference type="Pfam" id="PF04239"/>
    </source>
</evidence>
<dbReference type="Gene3D" id="3.30.240.20">
    <property type="entry name" value="bsu07140 like domains"/>
    <property type="match status" value="1"/>
</dbReference>
<dbReference type="InterPro" id="IPR007353">
    <property type="entry name" value="DUF421"/>
</dbReference>
<evidence type="ECO:0000256" key="2">
    <source>
        <dbReference type="ARBA" id="ARBA00006448"/>
    </source>
</evidence>
<dbReference type="InterPro" id="IPR023090">
    <property type="entry name" value="UPF0702_alpha/beta_dom_sf"/>
</dbReference>
<dbReference type="AlphaFoldDB" id="A0A9J7BQA6"/>
<keyword evidence="4 7" id="KW-0812">Transmembrane</keyword>
<keyword evidence="10" id="KW-1185">Reference proteome</keyword>
<proteinExistence type="inferred from homology"/>
<protein>
    <submittedName>
        <fullName evidence="9">DUF421 domain-containing protein</fullName>
    </submittedName>
</protein>
<evidence type="ECO:0000256" key="5">
    <source>
        <dbReference type="ARBA" id="ARBA00022989"/>
    </source>
</evidence>
<organism evidence="9 10">
    <name type="scientific">Occallatibacter riparius</name>
    <dbReference type="NCBI Taxonomy" id="1002689"/>
    <lineage>
        <taxon>Bacteria</taxon>
        <taxon>Pseudomonadati</taxon>
        <taxon>Acidobacteriota</taxon>
        <taxon>Terriglobia</taxon>
        <taxon>Terriglobales</taxon>
        <taxon>Acidobacteriaceae</taxon>
        <taxon>Occallatibacter</taxon>
    </lineage>
</organism>